<sequence length="224" mass="25244">MKFHLTLFTVAHALLGLAMAVHEDVQSDQKKPIEHKTCKEYIAASIGGQMTICGTFVSEQAVSTPIPPVLPHRKRPHSWSGIPKSLAKSNKISEEGLSKYKRVKSNTGPDPALLIEDSRDCESCVTSKRKRSDFDGTYGLNAGSEEYTEIVNLIHNLHSVFAHLATEKRTRGTNWILMRKAIENVARLSQIQFPNYDPDINRLKPEIEKLQRDSQFILTKNYLS</sequence>
<keyword evidence="3" id="KW-1185">Reference proteome</keyword>
<name>A0A4P6XUP7_9ASCO</name>
<reference evidence="3" key="1">
    <citation type="submission" date="2019-03" db="EMBL/GenBank/DDBJ databases">
        <title>Snf2 controls pulcherriminic acid biosynthesis and connects pigmentation and antifungal activity of the yeast Metschnikowia pulcherrima.</title>
        <authorList>
            <person name="Gore-Lloyd D."/>
            <person name="Sumann I."/>
            <person name="Brachmann A.O."/>
            <person name="Schneeberger K."/>
            <person name="Ortiz-Merino R.A."/>
            <person name="Moreno-Beltran M."/>
            <person name="Schlaefli M."/>
            <person name="Kirner P."/>
            <person name="Santos Kron A."/>
            <person name="Wolfe K.H."/>
            <person name="Piel J."/>
            <person name="Ahrens C.H."/>
            <person name="Henk D."/>
            <person name="Freimoser F.M."/>
        </authorList>
    </citation>
    <scope>NUCLEOTIDE SEQUENCE [LARGE SCALE GENOMIC DNA]</scope>
    <source>
        <strain evidence="3">APC 1.2</strain>
    </source>
</reference>
<gene>
    <name evidence="2" type="ORF">METSCH_E01750</name>
</gene>
<proteinExistence type="predicted"/>
<feature type="chain" id="PRO_5020275253" evidence="1">
    <location>
        <begin position="21"/>
        <end position="224"/>
    </location>
</feature>
<evidence type="ECO:0000256" key="1">
    <source>
        <dbReference type="SAM" id="SignalP"/>
    </source>
</evidence>
<dbReference type="EMBL" id="CP034460">
    <property type="protein sequence ID" value="QBM89938.1"/>
    <property type="molecule type" value="Genomic_DNA"/>
</dbReference>
<evidence type="ECO:0000313" key="3">
    <source>
        <dbReference type="Proteomes" id="UP000292447"/>
    </source>
</evidence>
<protein>
    <submittedName>
        <fullName evidence="2">Uncharacterized protein</fullName>
    </submittedName>
</protein>
<accession>A0A4P6XUP7</accession>
<feature type="signal peptide" evidence="1">
    <location>
        <begin position="1"/>
        <end position="20"/>
    </location>
</feature>
<organism evidence="2 3">
    <name type="scientific">Metschnikowia aff. pulcherrima</name>
    <dbReference type="NCBI Taxonomy" id="2163413"/>
    <lineage>
        <taxon>Eukaryota</taxon>
        <taxon>Fungi</taxon>
        <taxon>Dikarya</taxon>
        <taxon>Ascomycota</taxon>
        <taxon>Saccharomycotina</taxon>
        <taxon>Pichiomycetes</taxon>
        <taxon>Metschnikowiaceae</taxon>
        <taxon>Metschnikowia</taxon>
    </lineage>
</organism>
<dbReference type="Proteomes" id="UP000292447">
    <property type="component" value="Chromosome V"/>
</dbReference>
<keyword evidence="1" id="KW-0732">Signal</keyword>
<dbReference type="AlphaFoldDB" id="A0A4P6XUP7"/>
<evidence type="ECO:0000313" key="2">
    <source>
        <dbReference type="EMBL" id="QBM89938.1"/>
    </source>
</evidence>